<dbReference type="GO" id="GO:0006351">
    <property type="term" value="P:DNA-templated transcription"/>
    <property type="evidence" value="ECO:0007669"/>
    <property type="project" value="TreeGrafter"/>
</dbReference>
<dbReference type="SUPFAM" id="SSF46785">
    <property type="entry name" value="Winged helix' DNA-binding domain"/>
    <property type="match status" value="1"/>
</dbReference>
<keyword evidence="3" id="KW-0238">DNA-binding</keyword>
<protein>
    <recommendedName>
        <fullName evidence="6">HTH-type transcriptional regulator TtuA</fullName>
    </recommendedName>
    <alternativeName>
        <fullName evidence="7">Tartrate utilization transcriptional regulator</fullName>
    </alternativeName>
</protein>
<evidence type="ECO:0000256" key="3">
    <source>
        <dbReference type="ARBA" id="ARBA00023125"/>
    </source>
</evidence>
<evidence type="ECO:0000313" key="9">
    <source>
        <dbReference type="EMBL" id="OLP55425.1"/>
    </source>
</evidence>
<evidence type="ECO:0000256" key="6">
    <source>
        <dbReference type="ARBA" id="ARBA00067332"/>
    </source>
</evidence>
<comment type="function">
    <text evidence="5">Transcriptional regulator of the ttuABCDE tartrate utilization operon.</text>
</comment>
<dbReference type="InterPro" id="IPR058163">
    <property type="entry name" value="LysR-type_TF_proteobact-type"/>
</dbReference>
<sequence length="332" mass="35929">MKDLNDITYFVAVVRHRGFSTAARALGVPKSLLSKHVANLERELGVRLLERSTRTLRVTEIGQRFFDHCEQALASVETAEAVAASAQTEPKGTVRLACPNGFAPMVAQLMPSFHQRFPKVQVLIAVSNRRVDLMAEQIDIALRARAEIDMDAGLVVRRLGAARRYLVASPGLLAQLGPIAVEELAQLPTLSMNSEHATDRWTLVQPDGAATEIVHRPILGCDDFTVLERAAIEGVGIALLPEHMCRRAIQIGLLAPVLPEWSAIETIAHLVFPTRQGMLPAVRSLIEHLAQHLPTIMALCSEPEAAPRPSAHDIALPAGNAASRSAAGRHAG</sequence>
<dbReference type="PANTHER" id="PTHR30537">
    <property type="entry name" value="HTH-TYPE TRANSCRIPTIONAL REGULATOR"/>
    <property type="match status" value="1"/>
</dbReference>
<gene>
    <name evidence="9" type="ORF">BJF92_23035</name>
</gene>
<dbReference type="AlphaFoldDB" id="A0A1Q9AJK1"/>
<evidence type="ECO:0000256" key="1">
    <source>
        <dbReference type="ARBA" id="ARBA00009437"/>
    </source>
</evidence>
<dbReference type="GO" id="GO:0003700">
    <property type="term" value="F:DNA-binding transcription factor activity"/>
    <property type="evidence" value="ECO:0007669"/>
    <property type="project" value="InterPro"/>
</dbReference>
<dbReference type="InterPro" id="IPR036390">
    <property type="entry name" value="WH_DNA-bd_sf"/>
</dbReference>
<dbReference type="Pfam" id="PF00126">
    <property type="entry name" value="HTH_1"/>
    <property type="match status" value="1"/>
</dbReference>
<dbReference type="InterPro" id="IPR005119">
    <property type="entry name" value="LysR_subst-bd"/>
</dbReference>
<dbReference type="PANTHER" id="PTHR30537:SF31">
    <property type="entry name" value="TRANSCRIPTIONAL REGULATOR, LYSR FAMILY"/>
    <property type="match status" value="1"/>
</dbReference>
<keyword evidence="4" id="KW-0804">Transcription</keyword>
<name>A0A1Q9AJK1_9HYPH</name>
<dbReference type="STRING" id="1672749.BJF92_23035"/>
<dbReference type="RefSeq" id="WP_075634964.1">
    <property type="nucleotide sequence ID" value="NZ_MKIO01000029.1"/>
</dbReference>
<evidence type="ECO:0000313" key="10">
    <source>
        <dbReference type="Proteomes" id="UP000186143"/>
    </source>
</evidence>
<organism evidence="9 10">
    <name type="scientific">Xaviernesmea rhizosphaerae</name>
    <dbReference type="NCBI Taxonomy" id="1672749"/>
    <lineage>
        <taxon>Bacteria</taxon>
        <taxon>Pseudomonadati</taxon>
        <taxon>Pseudomonadota</taxon>
        <taxon>Alphaproteobacteria</taxon>
        <taxon>Hyphomicrobiales</taxon>
        <taxon>Rhizobiaceae</taxon>
        <taxon>Rhizobium/Agrobacterium group</taxon>
        <taxon>Xaviernesmea</taxon>
    </lineage>
</organism>
<proteinExistence type="inferred from homology"/>
<keyword evidence="2" id="KW-0805">Transcription regulation</keyword>
<reference evidence="9 10" key="1">
    <citation type="submission" date="2016-09" db="EMBL/GenBank/DDBJ databases">
        <title>Rhizobium sp. nov., a novel species isolated from the rice rhizosphere.</title>
        <authorList>
            <person name="Zhao J."/>
            <person name="Zhang X."/>
        </authorList>
    </citation>
    <scope>NUCLEOTIDE SEQUENCE [LARGE SCALE GENOMIC DNA]</scope>
    <source>
        <strain evidence="9 10">MH17</strain>
    </source>
</reference>
<dbReference type="Gene3D" id="3.40.190.290">
    <property type="match status" value="1"/>
</dbReference>
<dbReference type="SUPFAM" id="SSF53850">
    <property type="entry name" value="Periplasmic binding protein-like II"/>
    <property type="match status" value="1"/>
</dbReference>
<evidence type="ECO:0000259" key="8">
    <source>
        <dbReference type="PROSITE" id="PS50931"/>
    </source>
</evidence>
<evidence type="ECO:0000256" key="4">
    <source>
        <dbReference type="ARBA" id="ARBA00023163"/>
    </source>
</evidence>
<dbReference type="EMBL" id="MKIO01000029">
    <property type="protein sequence ID" value="OLP55425.1"/>
    <property type="molecule type" value="Genomic_DNA"/>
</dbReference>
<dbReference type="Proteomes" id="UP000186143">
    <property type="component" value="Unassembled WGS sequence"/>
</dbReference>
<dbReference type="Pfam" id="PF03466">
    <property type="entry name" value="LysR_substrate"/>
    <property type="match status" value="1"/>
</dbReference>
<dbReference type="GO" id="GO:0043565">
    <property type="term" value="F:sequence-specific DNA binding"/>
    <property type="evidence" value="ECO:0007669"/>
    <property type="project" value="TreeGrafter"/>
</dbReference>
<dbReference type="Gene3D" id="1.10.10.10">
    <property type="entry name" value="Winged helix-like DNA-binding domain superfamily/Winged helix DNA-binding domain"/>
    <property type="match status" value="1"/>
</dbReference>
<dbReference type="OrthoDB" id="9786526at2"/>
<dbReference type="InterPro" id="IPR036388">
    <property type="entry name" value="WH-like_DNA-bd_sf"/>
</dbReference>
<dbReference type="FunFam" id="1.10.10.10:FF:000001">
    <property type="entry name" value="LysR family transcriptional regulator"/>
    <property type="match status" value="1"/>
</dbReference>
<feature type="domain" description="HTH lysR-type" evidence="8">
    <location>
        <begin position="1"/>
        <end position="59"/>
    </location>
</feature>
<accession>A0A1Q9AJK1</accession>
<evidence type="ECO:0000256" key="5">
    <source>
        <dbReference type="ARBA" id="ARBA00054626"/>
    </source>
</evidence>
<dbReference type="InterPro" id="IPR000847">
    <property type="entry name" value="LysR_HTH_N"/>
</dbReference>
<dbReference type="PROSITE" id="PS50931">
    <property type="entry name" value="HTH_LYSR"/>
    <property type="match status" value="1"/>
</dbReference>
<comment type="caution">
    <text evidence="9">The sequence shown here is derived from an EMBL/GenBank/DDBJ whole genome shotgun (WGS) entry which is preliminary data.</text>
</comment>
<evidence type="ECO:0000256" key="7">
    <source>
        <dbReference type="ARBA" id="ARBA00083243"/>
    </source>
</evidence>
<evidence type="ECO:0000256" key="2">
    <source>
        <dbReference type="ARBA" id="ARBA00023015"/>
    </source>
</evidence>
<comment type="similarity">
    <text evidence="1">Belongs to the LysR transcriptional regulatory family.</text>
</comment>